<dbReference type="Gene3D" id="2.40.110.10">
    <property type="entry name" value="Butyryl-CoA Dehydrogenase, subunit A, domain 2"/>
    <property type="match status" value="1"/>
</dbReference>
<sequence>MSTSLHEYRKLASFCPKELAYFIEGKDVIDLKEGIFKTLEQDPLFHQSAVSMSTRDHQILAIKQYKRFNEYHFDKYIPSDITSTLPVIIDEVVIALDISIAGIRGLNEQFFPQVLTLFGQDKEVIKIAERTRSMEVIGSFALTELSHGSDVKSIRTTATYDPSTQEFVIHTPDIEAVKCWSGLLGSFSTHTIVMAQLYTPDGTCQGIHPFLVPVRDPLTLLPFPGVLVGDMGLKIGHQGYANGYARFDHYSIPHKFLLSRLGGVSLAGEYESPFTNSTLRFGTMLTVLSGGRVLIASASVVFLSKCLAIAVRYCAGRKQFGREEGSELSLIEYPQVQQRVIPRIAAMYGILRLTRAFKKTYFSFLERMQNGEIGGADEMLVMELHAASCLNKAYSTSFSFDTANECRLLCGGHGYLSCNQLGNLRNDVDPSQTYEGDNHVLSQQTFSYLMRVYELALVDEVQSYTGMISFLSTFLAYRDMICDATNLEHWREPQKVKRAFTWLVCYLLESAHTEYVANKKKTGNSFLARERSMAGFGSILTEALFHLCVIDKLIELASPPSPYSRLFTPLVAIYGCHNLLRYSGHLYAGGYFTQTTQMQGMSGAVLELCAEMKGEIVGLVDTLAPPDFILKSPIGHSNGQIYKNLFNSMVSSDNSTGRIDWWEEILNKPKLGSRHSIFLKNMSKL</sequence>
<evidence type="ECO:0000259" key="15">
    <source>
        <dbReference type="Pfam" id="PF02770"/>
    </source>
</evidence>
<evidence type="ECO:0000256" key="6">
    <source>
        <dbReference type="ARBA" id="ARBA00022827"/>
    </source>
</evidence>
<feature type="domain" description="Acyl-CoA oxidase C-alpha1" evidence="16">
    <location>
        <begin position="289"/>
        <end position="450"/>
    </location>
</feature>
<keyword evidence="10" id="KW-0576">Peroxisome</keyword>
<evidence type="ECO:0000256" key="13">
    <source>
        <dbReference type="PIRSR" id="PIRSR000168-2"/>
    </source>
</evidence>
<dbReference type="GO" id="GO:0005777">
    <property type="term" value="C:peroxisome"/>
    <property type="evidence" value="ECO:0007669"/>
    <property type="project" value="UniProtKB-SubCell"/>
</dbReference>
<feature type="binding site" evidence="13">
    <location>
        <position position="182"/>
    </location>
    <ligand>
        <name>FAD</name>
        <dbReference type="ChEBI" id="CHEBI:57692"/>
    </ligand>
</feature>
<proteinExistence type="inferred from homology"/>
<feature type="active site" description="Proton acceptor" evidence="12">
    <location>
        <position position="435"/>
    </location>
</feature>
<evidence type="ECO:0000256" key="5">
    <source>
        <dbReference type="ARBA" id="ARBA00022630"/>
    </source>
</evidence>
<comment type="cofactor">
    <cofactor evidence="1">
        <name>FAD</name>
        <dbReference type="ChEBI" id="CHEBI:57692"/>
    </cofactor>
</comment>
<dbReference type="Proteomes" id="UP001165289">
    <property type="component" value="Unassembled WGS sequence"/>
</dbReference>
<feature type="domain" description="Acyl-CoA oxidase/dehydrogenase middle" evidence="15">
    <location>
        <begin position="139"/>
        <end position="248"/>
    </location>
</feature>
<evidence type="ECO:0000256" key="8">
    <source>
        <dbReference type="ARBA" id="ARBA00023002"/>
    </source>
</evidence>
<dbReference type="InterPro" id="IPR055060">
    <property type="entry name" value="ACOX_C_alpha1"/>
</dbReference>
<dbReference type="InterPro" id="IPR036250">
    <property type="entry name" value="AcylCo_DH-like_C"/>
</dbReference>
<keyword evidence="8" id="KW-0560">Oxidoreductase</keyword>
<comment type="similarity">
    <text evidence="4 11">Belongs to the acyl-CoA oxidase family.</text>
</comment>
<evidence type="ECO:0000256" key="1">
    <source>
        <dbReference type="ARBA" id="ARBA00001974"/>
    </source>
</evidence>
<dbReference type="InterPro" id="IPR002655">
    <property type="entry name" value="Acyl-CoA_oxidase_C"/>
</dbReference>
<dbReference type="SUPFAM" id="SSF56645">
    <property type="entry name" value="Acyl-CoA dehydrogenase NM domain-like"/>
    <property type="match status" value="1"/>
</dbReference>
<dbReference type="PANTHER" id="PTHR10909">
    <property type="entry name" value="ELECTRON TRANSPORT OXIDOREDUCTASE"/>
    <property type="match status" value="1"/>
</dbReference>
<dbReference type="FunFam" id="1.20.140.10:FF:000010">
    <property type="entry name" value="Acyl-coenzyme A oxidase"/>
    <property type="match status" value="1"/>
</dbReference>
<dbReference type="GO" id="GO:0016402">
    <property type="term" value="F:pristanoyl-CoA oxidase activity"/>
    <property type="evidence" value="ECO:0007669"/>
    <property type="project" value="TreeGrafter"/>
</dbReference>
<dbReference type="GO" id="GO:0005504">
    <property type="term" value="F:fatty acid binding"/>
    <property type="evidence" value="ECO:0007669"/>
    <property type="project" value="TreeGrafter"/>
</dbReference>
<dbReference type="Pfam" id="PF22924">
    <property type="entry name" value="ACOX_C_alpha1"/>
    <property type="match status" value="1"/>
</dbReference>
<dbReference type="Pfam" id="PF02770">
    <property type="entry name" value="Acyl-CoA_dh_M"/>
    <property type="match status" value="1"/>
</dbReference>
<comment type="pathway">
    <text evidence="3">Lipid metabolism.</text>
</comment>
<organism evidence="17 18">
    <name type="scientific">Oopsacas minuta</name>
    <dbReference type="NCBI Taxonomy" id="111878"/>
    <lineage>
        <taxon>Eukaryota</taxon>
        <taxon>Metazoa</taxon>
        <taxon>Porifera</taxon>
        <taxon>Hexactinellida</taxon>
        <taxon>Hexasterophora</taxon>
        <taxon>Lyssacinosida</taxon>
        <taxon>Leucopsacidae</taxon>
        <taxon>Oopsacas</taxon>
    </lineage>
</organism>
<evidence type="ECO:0000256" key="2">
    <source>
        <dbReference type="ARBA" id="ARBA00004275"/>
    </source>
</evidence>
<evidence type="ECO:0000313" key="18">
    <source>
        <dbReference type="Proteomes" id="UP001165289"/>
    </source>
</evidence>
<keyword evidence="18" id="KW-1185">Reference proteome</keyword>
<keyword evidence="6 11" id="KW-0274">FAD</keyword>
<dbReference type="GO" id="GO:0055088">
    <property type="term" value="P:lipid homeostasis"/>
    <property type="evidence" value="ECO:0007669"/>
    <property type="project" value="TreeGrafter"/>
</dbReference>
<dbReference type="InterPro" id="IPR046373">
    <property type="entry name" value="Acyl-CoA_Oxase/DH_mid-dom_sf"/>
</dbReference>
<dbReference type="PANTHER" id="PTHR10909:SF390">
    <property type="entry name" value="PEROXISOMAL ACYL-COENZYME A OXIDASE 3"/>
    <property type="match status" value="1"/>
</dbReference>
<feature type="binding site" evidence="13">
    <location>
        <position position="143"/>
    </location>
    <ligand>
        <name>FAD</name>
        <dbReference type="ChEBI" id="CHEBI:57692"/>
    </ligand>
</feature>
<evidence type="ECO:0000256" key="9">
    <source>
        <dbReference type="ARBA" id="ARBA00023098"/>
    </source>
</evidence>
<keyword evidence="7" id="KW-0276">Fatty acid metabolism</keyword>
<dbReference type="GO" id="GO:0033540">
    <property type="term" value="P:fatty acid beta-oxidation using acyl-CoA oxidase"/>
    <property type="evidence" value="ECO:0007669"/>
    <property type="project" value="TreeGrafter"/>
</dbReference>
<keyword evidence="5 11" id="KW-0285">Flavoprotein</keyword>
<dbReference type="InterPro" id="IPR012258">
    <property type="entry name" value="Acyl-CoA_oxidase"/>
</dbReference>
<comment type="subcellular location">
    <subcellularLocation>
        <location evidence="2">Peroxisome</location>
    </subcellularLocation>
</comment>
<accession>A0AAV7JQF4</accession>
<name>A0AAV7JQF4_9METZ</name>
<feature type="domain" description="Acyl-CoA oxidase C-terminal" evidence="14">
    <location>
        <begin position="493"/>
        <end position="669"/>
    </location>
</feature>
<dbReference type="Pfam" id="PF01756">
    <property type="entry name" value="ACOX"/>
    <property type="match status" value="1"/>
</dbReference>
<evidence type="ECO:0000259" key="16">
    <source>
        <dbReference type="Pfam" id="PF22924"/>
    </source>
</evidence>
<evidence type="ECO:0000256" key="7">
    <source>
        <dbReference type="ARBA" id="ARBA00022832"/>
    </source>
</evidence>
<dbReference type="PIRSF" id="PIRSF000168">
    <property type="entry name" value="Acyl-CoA_oxidase"/>
    <property type="match status" value="1"/>
</dbReference>
<reference evidence="17 18" key="1">
    <citation type="journal article" date="2023" name="BMC Biol.">
        <title>The compact genome of the sponge Oopsacas minuta (Hexactinellida) is lacking key metazoan core genes.</title>
        <authorList>
            <person name="Santini S."/>
            <person name="Schenkelaars Q."/>
            <person name="Jourda C."/>
            <person name="Duchesne M."/>
            <person name="Belahbib H."/>
            <person name="Rocher C."/>
            <person name="Selva M."/>
            <person name="Riesgo A."/>
            <person name="Vervoort M."/>
            <person name="Leys S.P."/>
            <person name="Kodjabachian L."/>
            <person name="Le Bivic A."/>
            <person name="Borchiellini C."/>
            <person name="Claverie J.M."/>
            <person name="Renard E."/>
        </authorList>
    </citation>
    <scope>NUCLEOTIDE SEQUENCE [LARGE SCALE GENOMIC DNA]</scope>
    <source>
        <strain evidence="17">SPO-2</strain>
    </source>
</reference>
<comment type="caution">
    <text evidence="17">The sequence shown here is derived from an EMBL/GenBank/DDBJ whole genome shotgun (WGS) entry which is preliminary data.</text>
</comment>
<dbReference type="SUPFAM" id="SSF47203">
    <property type="entry name" value="Acyl-CoA dehydrogenase C-terminal domain-like"/>
    <property type="match status" value="2"/>
</dbReference>
<dbReference type="AlphaFoldDB" id="A0AAV7JQF4"/>
<evidence type="ECO:0000256" key="10">
    <source>
        <dbReference type="ARBA" id="ARBA00023140"/>
    </source>
</evidence>
<keyword evidence="9" id="KW-0443">Lipid metabolism</keyword>
<protein>
    <recommendedName>
        <fullName evidence="11">Acyl-coenzyme A oxidase</fullName>
    </recommendedName>
</protein>
<evidence type="ECO:0000256" key="12">
    <source>
        <dbReference type="PIRSR" id="PIRSR000168-1"/>
    </source>
</evidence>
<dbReference type="InterPro" id="IPR006091">
    <property type="entry name" value="Acyl-CoA_Oxase/DH_mid-dom"/>
</dbReference>
<dbReference type="EMBL" id="JAKMXF010000308">
    <property type="protein sequence ID" value="KAI6651052.1"/>
    <property type="molecule type" value="Genomic_DNA"/>
</dbReference>
<dbReference type="Gene3D" id="1.20.140.10">
    <property type="entry name" value="Butyryl-CoA Dehydrogenase, subunit A, domain 3"/>
    <property type="match status" value="2"/>
</dbReference>
<evidence type="ECO:0000259" key="14">
    <source>
        <dbReference type="Pfam" id="PF01756"/>
    </source>
</evidence>
<dbReference type="FunFam" id="2.40.110.10:FF:000005">
    <property type="entry name" value="Acyl-coenzyme A oxidase"/>
    <property type="match status" value="1"/>
</dbReference>
<evidence type="ECO:0000256" key="4">
    <source>
        <dbReference type="ARBA" id="ARBA00006288"/>
    </source>
</evidence>
<evidence type="ECO:0000256" key="11">
    <source>
        <dbReference type="PIRNR" id="PIRNR000168"/>
    </source>
</evidence>
<dbReference type="GO" id="GO:0071949">
    <property type="term" value="F:FAD binding"/>
    <property type="evidence" value="ECO:0007669"/>
    <property type="project" value="InterPro"/>
</dbReference>
<dbReference type="InterPro" id="IPR009100">
    <property type="entry name" value="AcylCoA_DH/oxidase_NM_dom_sf"/>
</dbReference>
<evidence type="ECO:0000313" key="17">
    <source>
        <dbReference type="EMBL" id="KAI6651052.1"/>
    </source>
</evidence>
<evidence type="ECO:0000256" key="3">
    <source>
        <dbReference type="ARBA" id="ARBA00005189"/>
    </source>
</evidence>
<gene>
    <name evidence="17" type="ORF">LOD99_5629</name>
</gene>